<evidence type="ECO:0000256" key="1">
    <source>
        <dbReference type="ARBA" id="ARBA00022729"/>
    </source>
</evidence>
<comment type="caution">
    <text evidence="4">The sequence shown here is derived from an EMBL/GenBank/DDBJ whole genome shotgun (WGS) entry which is preliminary data.</text>
</comment>
<dbReference type="Pfam" id="PF06725">
    <property type="entry name" value="3D"/>
    <property type="match status" value="1"/>
</dbReference>
<gene>
    <name evidence="4" type="ORF">FPQ13_10125</name>
</gene>
<protein>
    <recommendedName>
        <fullName evidence="3">3D domain-containing protein</fullName>
    </recommendedName>
</protein>
<keyword evidence="5" id="KW-1185">Reference proteome</keyword>
<dbReference type="Gene3D" id="2.40.40.10">
    <property type="entry name" value="RlpA-like domain"/>
    <property type="match status" value="1"/>
</dbReference>
<evidence type="ECO:0000313" key="4">
    <source>
        <dbReference type="EMBL" id="TSJ62432.1"/>
    </source>
</evidence>
<name>A0A556PDF6_9BACI</name>
<dbReference type="InterPro" id="IPR051933">
    <property type="entry name" value="Resuscitation_pf_RpfB"/>
</dbReference>
<dbReference type="InterPro" id="IPR010611">
    <property type="entry name" value="3D_dom"/>
</dbReference>
<evidence type="ECO:0000313" key="5">
    <source>
        <dbReference type="Proteomes" id="UP000316425"/>
    </source>
</evidence>
<dbReference type="PANTHER" id="PTHR39160">
    <property type="entry name" value="CELL WALL-BINDING PROTEIN YOCH"/>
    <property type="match status" value="1"/>
</dbReference>
<dbReference type="RefSeq" id="WP_144089213.1">
    <property type="nucleotide sequence ID" value="NZ_VMHE01000020.1"/>
</dbReference>
<dbReference type="InterPro" id="IPR036908">
    <property type="entry name" value="RlpA-like_sf"/>
</dbReference>
<evidence type="ECO:0000256" key="2">
    <source>
        <dbReference type="SAM" id="MobiDB-lite"/>
    </source>
</evidence>
<feature type="compositionally biased region" description="Polar residues" evidence="2">
    <location>
        <begin position="91"/>
        <end position="103"/>
    </location>
</feature>
<proteinExistence type="predicted"/>
<dbReference type="PANTHER" id="PTHR39160:SF4">
    <property type="entry name" value="RESUSCITATION-PROMOTING FACTOR RPFB"/>
    <property type="match status" value="1"/>
</dbReference>
<dbReference type="CDD" id="cd22786">
    <property type="entry name" value="DPBB_YuiC-like"/>
    <property type="match status" value="1"/>
</dbReference>
<dbReference type="EMBL" id="VMHE01000020">
    <property type="protein sequence ID" value="TSJ62432.1"/>
    <property type="molecule type" value="Genomic_DNA"/>
</dbReference>
<feature type="domain" description="3D" evidence="3">
    <location>
        <begin position="154"/>
        <end position="214"/>
    </location>
</feature>
<dbReference type="SUPFAM" id="SSF50685">
    <property type="entry name" value="Barwin-like endoglucanases"/>
    <property type="match status" value="1"/>
</dbReference>
<accession>A0A556PDF6</accession>
<keyword evidence="1" id="KW-0732">Signal</keyword>
<dbReference type="OrthoDB" id="2691087at2"/>
<sequence length="215" mass="23160">MHQSIKRNIGLIGLILICLTMLTVAVVSGQSDVADQKSSAQTETTDNQQTVGQLTTAQLNLGEKADIRMNQAAMKEAVKKQPTSIKKEPVQETTNKQTAQSNQKKSKGKIVQASQQQSSNQTLYVTATAYTAYCDGCSGVTRTGIDLRANPNQKVIAVDPNVIPLGSKVWVEGYGTAIAGDTGSAIKGNRIDLFIPSHDEAVRYGVREVKIEIIK</sequence>
<dbReference type="AlphaFoldDB" id="A0A556PDF6"/>
<dbReference type="GO" id="GO:0004553">
    <property type="term" value="F:hydrolase activity, hydrolyzing O-glycosyl compounds"/>
    <property type="evidence" value="ECO:0007669"/>
    <property type="project" value="InterPro"/>
</dbReference>
<dbReference type="Proteomes" id="UP000316425">
    <property type="component" value="Unassembled WGS sequence"/>
</dbReference>
<dbReference type="GO" id="GO:0009254">
    <property type="term" value="P:peptidoglycan turnover"/>
    <property type="evidence" value="ECO:0007669"/>
    <property type="project" value="InterPro"/>
</dbReference>
<dbReference type="GO" id="GO:0019867">
    <property type="term" value="C:outer membrane"/>
    <property type="evidence" value="ECO:0007669"/>
    <property type="project" value="InterPro"/>
</dbReference>
<feature type="region of interest" description="Disordered" evidence="2">
    <location>
        <begin position="78"/>
        <end position="113"/>
    </location>
</feature>
<evidence type="ECO:0000259" key="3">
    <source>
        <dbReference type="Pfam" id="PF06725"/>
    </source>
</evidence>
<reference evidence="4 5" key="1">
    <citation type="submission" date="2019-07" db="EMBL/GenBank/DDBJ databases">
        <title>Allobacillus sp. nov. SKP isolated from shrimp paste of Euphausiacea.</title>
        <authorList>
            <person name="Kanchanasin P."/>
            <person name="Tanasupawat S."/>
            <person name="Shi W."/>
            <person name="Wu L."/>
            <person name="Ma J."/>
        </authorList>
    </citation>
    <scope>NUCLEOTIDE SEQUENCE [LARGE SCALE GENOMIC DNA]</scope>
    <source>
        <strain evidence="4 5">SKP4-8</strain>
    </source>
</reference>
<organism evidence="4 5">
    <name type="scientific">Allobacillus salarius</name>
    <dbReference type="NCBI Taxonomy" id="1955272"/>
    <lineage>
        <taxon>Bacteria</taxon>
        <taxon>Bacillati</taxon>
        <taxon>Bacillota</taxon>
        <taxon>Bacilli</taxon>
        <taxon>Bacillales</taxon>
        <taxon>Bacillaceae</taxon>
        <taxon>Allobacillus</taxon>
    </lineage>
</organism>